<accession>A0A8T2VHP9</accession>
<feature type="region of interest" description="Disordered" evidence="1">
    <location>
        <begin position="30"/>
        <end position="79"/>
    </location>
</feature>
<keyword evidence="3" id="KW-1185">Reference proteome</keyword>
<comment type="caution">
    <text evidence="2">The sequence shown here is derived from an EMBL/GenBank/DDBJ whole genome shotgun (WGS) entry which is preliminary data.</text>
</comment>
<feature type="compositionally biased region" description="Polar residues" evidence="1">
    <location>
        <begin position="30"/>
        <end position="44"/>
    </location>
</feature>
<evidence type="ECO:0000256" key="1">
    <source>
        <dbReference type="SAM" id="MobiDB-lite"/>
    </source>
</evidence>
<dbReference type="AlphaFoldDB" id="A0A8T2VHP9"/>
<reference evidence="2" key="1">
    <citation type="submission" date="2021-08" db="EMBL/GenBank/DDBJ databases">
        <title>WGS assembly of Ceratopteris richardii.</title>
        <authorList>
            <person name="Marchant D.B."/>
            <person name="Chen G."/>
            <person name="Jenkins J."/>
            <person name="Shu S."/>
            <person name="Leebens-Mack J."/>
            <person name="Grimwood J."/>
            <person name="Schmutz J."/>
            <person name="Soltis P."/>
            <person name="Soltis D."/>
            <person name="Chen Z.-H."/>
        </authorList>
    </citation>
    <scope>NUCLEOTIDE SEQUENCE</scope>
    <source>
        <strain evidence="2">Whitten #5841</strain>
        <tissue evidence="2">Leaf</tissue>
    </source>
</reference>
<dbReference type="EMBL" id="CM035406">
    <property type="protein sequence ID" value="KAH7446618.1"/>
    <property type="molecule type" value="Genomic_DNA"/>
</dbReference>
<sequence length="104" mass="11675">MQSSEERKLHRIVRTMPVVQAPEIIRSYSNRSDTQVSCCWSTKKPSPPSPPQAPPADPSSSRVAPVPPRNNAEASETPRLVRCHAVRRDLFNNWNFEDFMAGCA</sequence>
<organism evidence="2 3">
    <name type="scientific">Ceratopteris richardii</name>
    <name type="common">Triangle waterfern</name>
    <dbReference type="NCBI Taxonomy" id="49495"/>
    <lineage>
        <taxon>Eukaryota</taxon>
        <taxon>Viridiplantae</taxon>
        <taxon>Streptophyta</taxon>
        <taxon>Embryophyta</taxon>
        <taxon>Tracheophyta</taxon>
        <taxon>Polypodiopsida</taxon>
        <taxon>Polypodiidae</taxon>
        <taxon>Polypodiales</taxon>
        <taxon>Pteridineae</taxon>
        <taxon>Pteridaceae</taxon>
        <taxon>Parkerioideae</taxon>
        <taxon>Ceratopteris</taxon>
    </lineage>
</organism>
<name>A0A8T2VHP9_CERRI</name>
<protein>
    <submittedName>
        <fullName evidence="2">Uncharacterized protein</fullName>
    </submittedName>
</protein>
<dbReference type="PANTHER" id="PTHR36002:SF1">
    <property type="entry name" value="PYRD"/>
    <property type="match status" value="1"/>
</dbReference>
<dbReference type="OrthoDB" id="1922963at2759"/>
<dbReference type="OMA" id="CHAITAC"/>
<proteinExistence type="predicted"/>
<evidence type="ECO:0000313" key="3">
    <source>
        <dbReference type="Proteomes" id="UP000825935"/>
    </source>
</evidence>
<dbReference type="Proteomes" id="UP000825935">
    <property type="component" value="Chromosome 1"/>
</dbReference>
<feature type="compositionally biased region" description="Pro residues" evidence="1">
    <location>
        <begin position="45"/>
        <end position="57"/>
    </location>
</feature>
<evidence type="ECO:0000313" key="2">
    <source>
        <dbReference type="EMBL" id="KAH7446618.1"/>
    </source>
</evidence>
<dbReference type="PANTHER" id="PTHR36002">
    <property type="entry name" value="PYRD"/>
    <property type="match status" value="1"/>
</dbReference>
<gene>
    <name evidence="2" type="ORF">KP509_01G065100</name>
</gene>